<dbReference type="GO" id="GO:0005524">
    <property type="term" value="F:ATP binding"/>
    <property type="evidence" value="ECO:0007669"/>
    <property type="project" value="UniProtKB-KW"/>
</dbReference>
<evidence type="ECO:0000256" key="10">
    <source>
        <dbReference type="ARBA" id="ARBA00022989"/>
    </source>
</evidence>
<dbReference type="InterPro" id="IPR003594">
    <property type="entry name" value="HATPase_dom"/>
</dbReference>
<evidence type="ECO:0000256" key="5">
    <source>
        <dbReference type="ARBA" id="ARBA00022679"/>
    </source>
</evidence>
<keyword evidence="6 13" id="KW-0812">Transmembrane</keyword>
<dbReference type="GO" id="GO:0005886">
    <property type="term" value="C:plasma membrane"/>
    <property type="evidence" value="ECO:0007669"/>
    <property type="project" value="TreeGrafter"/>
</dbReference>
<keyword evidence="9" id="KW-0067">ATP-binding</keyword>
<keyword evidence="4" id="KW-0597">Phosphoprotein</keyword>
<reference evidence="15 16" key="1">
    <citation type="journal article" date="2012" name="Stand. Genomic Sci.">
        <title>Complete genome sequence of the sulfur compounds oxidizing chemolithoautotroph Sulfuricurvum kujiense type strain (YK-1(T)).</title>
        <authorList>
            <person name="Han C."/>
            <person name="Kotsyurbenko O."/>
            <person name="Chertkov O."/>
            <person name="Held B."/>
            <person name="Lapidus A."/>
            <person name="Nolan M."/>
            <person name="Lucas S."/>
            <person name="Hammon N."/>
            <person name="Deshpande S."/>
            <person name="Cheng J.F."/>
            <person name="Tapia R."/>
            <person name="Goodwin L.A."/>
            <person name="Pitluck S."/>
            <person name="Liolios K."/>
            <person name="Pagani I."/>
            <person name="Ivanova N."/>
            <person name="Mavromatis K."/>
            <person name="Mikhailova N."/>
            <person name="Pati A."/>
            <person name="Chen A."/>
            <person name="Palaniappan K."/>
            <person name="Land M."/>
            <person name="Hauser L."/>
            <person name="Chang Y.J."/>
            <person name="Jeffries C.D."/>
            <person name="Brambilla E.M."/>
            <person name="Rohde M."/>
            <person name="Spring S."/>
            <person name="Sikorski J."/>
            <person name="Goker M."/>
            <person name="Woyke T."/>
            <person name="Bristow J."/>
            <person name="Eisen J.A."/>
            <person name="Markowitz V."/>
            <person name="Hugenholtz P."/>
            <person name="Kyrpides N.C."/>
            <person name="Klenk H.P."/>
            <person name="Detter J.C."/>
        </authorList>
    </citation>
    <scope>NUCLEOTIDE SEQUENCE [LARGE SCALE GENOMIC DNA]</scope>
    <source>
        <strain evidence="16">ATCC BAA-921 / DSM 16994 / JCM 11577 / YK-1</strain>
    </source>
</reference>
<dbReference type="InterPro" id="IPR003661">
    <property type="entry name" value="HisK_dim/P_dom"/>
</dbReference>
<evidence type="ECO:0000256" key="12">
    <source>
        <dbReference type="ARBA" id="ARBA00023136"/>
    </source>
</evidence>
<evidence type="ECO:0000256" key="2">
    <source>
        <dbReference type="ARBA" id="ARBA00004141"/>
    </source>
</evidence>
<dbReference type="Pfam" id="PF13493">
    <property type="entry name" value="DUF4118"/>
    <property type="match status" value="1"/>
</dbReference>
<dbReference type="EMBL" id="CP002355">
    <property type="protein sequence ID" value="ADR33316.1"/>
    <property type="molecule type" value="Genomic_DNA"/>
</dbReference>
<sequence length="329" mass="36467">MHPIIPPFLLLIALALISKLFSQELELVNIGMIHLIPILYAAMRLGRRDTLIVSLGSVLSFNFFFIPPTFTFTVHDLRYLFSFVIMIVVGQIVSWLSARAAVAKELETSERLQETLLGSLSHELRTPLSAIMGASSGLLTEELDLNSEQKKELYHTIDNGAFRMRRLIDNLLDTARLQSGMLKLKIQECDIPELLGSTLSKTEHTFPATLTIKDTIGSVQGDAVLIEQALFNLLENAFKYGDAVNVTVENEPIGIKIRICNTGSIPPVHEASMAWKAFSRLSNVQGKEGIGLGLYVAYRIAQMHDGNVETMSDGVQFCATMRLPYRGEG</sequence>
<evidence type="ECO:0000256" key="9">
    <source>
        <dbReference type="ARBA" id="ARBA00022840"/>
    </source>
</evidence>
<dbReference type="InterPro" id="IPR036097">
    <property type="entry name" value="HisK_dim/P_sf"/>
</dbReference>
<keyword evidence="16" id="KW-1185">Reference proteome</keyword>
<dbReference type="SUPFAM" id="SSF55874">
    <property type="entry name" value="ATPase domain of HSP90 chaperone/DNA topoisomerase II/histidine kinase"/>
    <property type="match status" value="1"/>
</dbReference>
<dbReference type="AlphaFoldDB" id="E4U0U0"/>
<keyword evidence="8 15" id="KW-0418">Kinase</keyword>
<protein>
    <recommendedName>
        <fullName evidence="3">histidine kinase</fullName>
        <ecNumber evidence="3">2.7.13.3</ecNumber>
    </recommendedName>
</protein>
<keyword evidence="7" id="KW-0547">Nucleotide-binding</keyword>
<dbReference type="EC" id="2.7.13.3" evidence="3"/>
<dbReference type="PANTHER" id="PTHR45569">
    <property type="entry name" value="SENSOR PROTEIN KDPD"/>
    <property type="match status" value="1"/>
</dbReference>
<name>E4U0U0_SULKY</name>
<evidence type="ECO:0000256" key="6">
    <source>
        <dbReference type="ARBA" id="ARBA00022692"/>
    </source>
</evidence>
<proteinExistence type="predicted"/>
<feature type="domain" description="Histidine kinase" evidence="14">
    <location>
        <begin position="119"/>
        <end position="327"/>
    </location>
</feature>
<dbReference type="SMART" id="SM00387">
    <property type="entry name" value="HATPase_c"/>
    <property type="match status" value="1"/>
</dbReference>
<organism evidence="15 16">
    <name type="scientific">Sulfuricurvum kujiense (strain ATCC BAA-921 / DSM 16994 / JCM 11577 / YK-1)</name>
    <dbReference type="NCBI Taxonomy" id="709032"/>
    <lineage>
        <taxon>Bacteria</taxon>
        <taxon>Pseudomonadati</taxon>
        <taxon>Campylobacterota</taxon>
        <taxon>Epsilonproteobacteria</taxon>
        <taxon>Campylobacterales</taxon>
        <taxon>Sulfurimonadaceae</taxon>
        <taxon>Sulfuricurvum</taxon>
    </lineage>
</organism>
<gene>
    <name evidence="15" type="ordered locus">Sulku_0650</name>
</gene>
<dbReference type="CDD" id="cd00082">
    <property type="entry name" value="HisKA"/>
    <property type="match status" value="1"/>
</dbReference>
<evidence type="ECO:0000256" key="3">
    <source>
        <dbReference type="ARBA" id="ARBA00012438"/>
    </source>
</evidence>
<dbReference type="Gene3D" id="1.10.287.130">
    <property type="match status" value="1"/>
</dbReference>
<dbReference type="SMART" id="SM00388">
    <property type="entry name" value="HisKA"/>
    <property type="match status" value="1"/>
</dbReference>
<dbReference type="GO" id="GO:0000155">
    <property type="term" value="F:phosphorelay sensor kinase activity"/>
    <property type="evidence" value="ECO:0007669"/>
    <property type="project" value="InterPro"/>
</dbReference>
<dbReference type="Gene3D" id="3.30.565.10">
    <property type="entry name" value="Histidine kinase-like ATPase, C-terminal domain"/>
    <property type="match status" value="1"/>
</dbReference>
<dbReference type="PANTHER" id="PTHR45569:SF1">
    <property type="entry name" value="SENSOR PROTEIN KDPD"/>
    <property type="match status" value="1"/>
</dbReference>
<comment type="subcellular location">
    <subcellularLocation>
        <location evidence="2">Membrane</location>
        <topology evidence="2">Multi-pass membrane protein</topology>
    </subcellularLocation>
</comment>
<dbReference type="InterPro" id="IPR005467">
    <property type="entry name" value="His_kinase_dom"/>
</dbReference>
<keyword evidence="10 13" id="KW-1133">Transmembrane helix</keyword>
<accession>E4U0U0</accession>
<dbReference type="InterPro" id="IPR038318">
    <property type="entry name" value="KdpD_sf"/>
</dbReference>
<evidence type="ECO:0000313" key="16">
    <source>
        <dbReference type="Proteomes" id="UP000008721"/>
    </source>
</evidence>
<evidence type="ECO:0000256" key="11">
    <source>
        <dbReference type="ARBA" id="ARBA00023012"/>
    </source>
</evidence>
<dbReference type="STRING" id="709032.Sulku_0650"/>
<dbReference type="PROSITE" id="PS50109">
    <property type="entry name" value="HIS_KIN"/>
    <property type="match status" value="1"/>
</dbReference>
<evidence type="ECO:0000256" key="1">
    <source>
        <dbReference type="ARBA" id="ARBA00000085"/>
    </source>
</evidence>
<dbReference type="HOGENOM" id="CLU_000445_89_5_7"/>
<dbReference type="Pfam" id="PF02518">
    <property type="entry name" value="HATPase_c"/>
    <property type="match status" value="1"/>
</dbReference>
<evidence type="ECO:0000256" key="7">
    <source>
        <dbReference type="ARBA" id="ARBA00022741"/>
    </source>
</evidence>
<dbReference type="RefSeq" id="WP_013459513.1">
    <property type="nucleotide sequence ID" value="NC_014762.1"/>
</dbReference>
<feature type="transmembrane region" description="Helical" evidence="13">
    <location>
        <begin position="79"/>
        <end position="102"/>
    </location>
</feature>
<evidence type="ECO:0000256" key="13">
    <source>
        <dbReference type="SAM" id="Phobius"/>
    </source>
</evidence>
<dbReference type="InterPro" id="IPR025201">
    <property type="entry name" value="KdpD_TM"/>
</dbReference>
<keyword evidence="5" id="KW-0808">Transferase</keyword>
<evidence type="ECO:0000259" key="14">
    <source>
        <dbReference type="PROSITE" id="PS50109"/>
    </source>
</evidence>
<dbReference type="KEGG" id="sku:Sulku_0650"/>
<evidence type="ECO:0000313" key="15">
    <source>
        <dbReference type="EMBL" id="ADR33316.1"/>
    </source>
</evidence>
<dbReference type="Gene3D" id="1.20.120.620">
    <property type="entry name" value="Backbone structure of the membrane domain of e. Coli histidine kinase receptor kdpd"/>
    <property type="match status" value="1"/>
</dbReference>
<feature type="transmembrane region" description="Helical" evidence="13">
    <location>
        <begin position="25"/>
        <end position="43"/>
    </location>
</feature>
<dbReference type="Proteomes" id="UP000008721">
    <property type="component" value="Chromosome"/>
</dbReference>
<evidence type="ECO:0000256" key="4">
    <source>
        <dbReference type="ARBA" id="ARBA00022553"/>
    </source>
</evidence>
<dbReference type="InterPro" id="IPR036890">
    <property type="entry name" value="HATPase_C_sf"/>
</dbReference>
<comment type="catalytic activity">
    <reaction evidence="1">
        <text>ATP + protein L-histidine = ADP + protein N-phospho-L-histidine.</text>
        <dbReference type="EC" id="2.7.13.3"/>
    </reaction>
</comment>
<dbReference type="SUPFAM" id="SSF47384">
    <property type="entry name" value="Homodimeric domain of signal transducing histidine kinase"/>
    <property type="match status" value="1"/>
</dbReference>
<keyword evidence="12 13" id="KW-0472">Membrane</keyword>
<feature type="transmembrane region" description="Helical" evidence="13">
    <location>
        <begin position="50"/>
        <end position="67"/>
    </location>
</feature>
<evidence type="ECO:0000256" key="8">
    <source>
        <dbReference type="ARBA" id="ARBA00022777"/>
    </source>
</evidence>
<dbReference type="Pfam" id="PF00512">
    <property type="entry name" value="HisKA"/>
    <property type="match status" value="1"/>
</dbReference>
<dbReference type="InterPro" id="IPR052023">
    <property type="entry name" value="Histidine_kinase_KdpD"/>
</dbReference>
<dbReference type="eggNOG" id="COG2205">
    <property type="taxonomic scope" value="Bacteria"/>
</dbReference>
<keyword evidence="11" id="KW-0902">Two-component regulatory system</keyword>